<dbReference type="InterPro" id="IPR050204">
    <property type="entry name" value="AraC_XylS_family_regulators"/>
</dbReference>
<dbReference type="PANTHER" id="PTHR46796">
    <property type="entry name" value="HTH-TYPE TRANSCRIPTIONAL ACTIVATOR RHAS-RELATED"/>
    <property type="match status" value="1"/>
</dbReference>
<protein>
    <submittedName>
        <fullName evidence="5">AraC family transcriptional regulator</fullName>
    </submittedName>
</protein>
<reference evidence="5 6" key="1">
    <citation type="submission" date="2018-07" db="EMBL/GenBank/DDBJ databases">
        <title>Dyadobacter roseus sp. nov., isolated from rose rhizosphere soil.</title>
        <authorList>
            <person name="Chen L."/>
        </authorList>
    </citation>
    <scope>NUCLEOTIDE SEQUENCE [LARGE SCALE GENOMIC DNA]</scope>
    <source>
        <strain evidence="5 6">RS19</strain>
    </source>
</reference>
<dbReference type="Proteomes" id="UP000256373">
    <property type="component" value="Unassembled WGS sequence"/>
</dbReference>
<keyword evidence="3" id="KW-0804">Transcription</keyword>
<dbReference type="Gene3D" id="1.10.10.60">
    <property type="entry name" value="Homeodomain-like"/>
    <property type="match status" value="1"/>
</dbReference>
<dbReference type="EMBL" id="QNUL01000002">
    <property type="protein sequence ID" value="REA63582.1"/>
    <property type="molecule type" value="Genomic_DNA"/>
</dbReference>
<dbReference type="GO" id="GO:0003700">
    <property type="term" value="F:DNA-binding transcription factor activity"/>
    <property type="evidence" value="ECO:0007669"/>
    <property type="project" value="InterPro"/>
</dbReference>
<organism evidence="5 6">
    <name type="scientific">Dyadobacter luteus</name>
    <dbReference type="NCBI Taxonomy" id="2259619"/>
    <lineage>
        <taxon>Bacteria</taxon>
        <taxon>Pseudomonadati</taxon>
        <taxon>Bacteroidota</taxon>
        <taxon>Cytophagia</taxon>
        <taxon>Cytophagales</taxon>
        <taxon>Spirosomataceae</taxon>
        <taxon>Dyadobacter</taxon>
    </lineage>
</organism>
<dbReference type="GO" id="GO:0043565">
    <property type="term" value="F:sequence-specific DNA binding"/>
    <property type="evidence" value="ECO:0007669"/>
    <property type="project" value="InterPro"/>
</dbReference>
<evidence type="ECO:0000313" key="6">
    <source>
        <dbReference type="Proteomes" id="UP000256373"/>
    </source>
</evidence>
<evidence type="ECO:0000256" key="2">
    <source>
        <dbReference type="ARBA" id="ARBA00023125"/>
    </source>
</evidence>
<dbReference type="OrthoDB" id="4480133at2"/>
<accession>A0A3D8YFY0</accession>
<evidence type="ECO:0000256" key="1">
    <source>
        <dbReference type="ARBA" id="ARBA00023015"/>
    </source>
</evidence>
<dbReference type="SMART" id="SM00342">
    <property type="entry name" value="HTH_ARAC"/>
    <property type="match status" value="1"/>
</dbReference>
<evidence type="ECO:0000259" key="4">
    <source>
        <dbReference type="PROSITE" id="PS01124"/>
    </source>
</evidence>
<dbReference type="RefSeq" id="WP_115829330.1">
    <property type="nucleotide sequence ID" value="NZ_QNUL01000002.1"/>
</dbReference>
<feature type="domain" description="HTH araC/xylS-type" evidence="4">
    <location>
        <begin position="161"/>
        <end position="259"/>
    </location>
</feature>
<comment type="caution">
    <text evidence="5">The sequence shown here is derived from an EMBL/GenBank/DDBJ whole genome shotgun (WGS) entry which is preliminary data.</text>
</comment>
<sequence>MRTLTSQVKPDVLKEQFIPDHLFIYIAKGNVSFFDGNEIYTYSSGDCCIARRNHLVKFMLSGTTEDFEPILFCFDEAFLNQFRQKYQSSAVKFASEHAIVKVCESELIHSFVRSVKPYSIGVMELDTAFEDIKYEELVIILLRLQPELAGILFNFDTPEKINLEAYVNRNFRFNVSLERLALLTGRSLSAFKRDFNAVFSEPPGRWLVRKRLQEAYFLVQHQGRKPSDIYLELGFESLSHFSVAFKKEFGMVPTSLKISNGD</sequence>
<dbReference type="Pfam" id="PF12833">
    <property type="entry name" value="HTH_18"/>
    <property type="match status" value="1"/>
</dbReference>
<name>A0A3D8YFY0_9BACT</name>
<proteinExistence type="predicted"/>
<keyword evidence="6" id="KW-1185">Reference proteome</keyword>
<keyword evidence="1" id="KW-0805">Transcription regulation</keyword>
<dbReference type="AlphaFoldDB" id="A0A3D8YFY0"/>
<dbReference type="InterPro" id="IPR009057">
    <property type="entry name" value="Homeodomain-like_sf"/>
</dbReference>
<gene>
    <name evidence="5" type="ORF">DSL64_03830</name>
</gene>
<keyword evidence="2" id="KW-0238">DNA-binding</keyword>
<dbReference type="InterPro" id="IPR054015">
    <property type="entry name" value="ExsA-like_N"/>
</dbReference>
<evidence type="ECO:0000313" key="5">
    <source>
        <dbReference type="EMBL" id="REA63582.1"/>
    </source>
</evidence>
<dbReference type="Pfam" id="PF22200">
    <property type="entry name" value="ExsA_N"/>
    <property type="match status" value="1"/>
</dbReference>
<evidence type="ECO:0000256" key="3">
    <source>
        <dbReference type="ARBA" id="ARBA00023163"/>
    </source>
</evidence>
<dbReference type="SUPFAM" id="SSF46689">
    <property type="entry name" value="Homeodomain-like"/>
    <property type="match status" value="1"/>
</dbReference>
<dbReference type="PROSITE" id="PS01124">
    <property type="entry name" value="HTH_ARAC_FAMILY_2"/>
    <property type="match status" value="1"/>
</dbReference>
<dbReference type="InterPro" id="IPR018060">
    <property type="entry name" value="HTH_AraC"/>
</dbReference>